<dbReference type="HAMAP" id="MF_00108">
    <property type="entry name" value="IspD"/>
    <property type="match status" value="1"/>
</dbReference>
<evidence type="ECO:0000256" key="4">
    <source>
        <dbReference type="ARBA" id="ARBA00022679"/>
    </source>
</evidence>
<evidence type="ECO:0000256" key="2">
    <source>
        <dbReference type="ARBA" id="ARBA00004787"/>
    </source>
</evidence>
<feature type="site" description="Transition state stabilizer" evidence="7">
    <location>
        <position position="15"/>
    </location>
</feature>
<dbReference type="GO" id="GO:0050518">
    <property type="term" value="F:2-C-methyl-D-erythritol 4-phosphate cytidylyltransferase activity"/>
    <property type="evidence" value="ECO:0007669"/>
    <property type="project" value="UniProtKB-UniRule"/>
</dbReference>
<keyword evidence="6 7" id="KW-0414">Isoprene biosynthesis</keyword>
<evidence type="ECO:0000313" key="8">
    <source>
        <dbReference type="EMBL" id="QNO14814.1"/>
    </source>
</evidence>
<dbReference type="InterPro" id="IPR029044">
    <property type="entry name" value="Nucleotide-diphossugar_trans"/>
</dbReference>
<evidence type="ECO:0000313" key="9">
    <source>
        <dbReference type="Proteomes" id="UP000516160"/>
    </source>
</evidence>
<dbReference type="InterPro" id="IPR001228">
    <property type="entry name" value="IspD"/>
</dbReference>
<comment type="similarity">
    <text evidence="3 7">Belongs to the IspD/TarI cytidylyltransferase family. IspD subfamily.</text>
</comment>
<dbReference type="GO" id="GO:0019288">
    <property type="term" value="P:isopentenyl diphosphate biosynthetic process, methylerythritol 4-phosphate pathway"/>
    <property type="evidence" value="ECO:0007669"/>
    <property type="project" value="UniProtKB-UniRule"/>
</dbReference>
<keyword evidence="4 7" id="KW-0808">Transferase</keyword>
<dbReference type="InterPro" id="IPR050088">
    <property type="entry name" value="IspD/TarI_cytidylyltransf_bact"/>
</dbReference>
<dbReference type="RefSeq" id="WP_213168822.1">
    <property type="nucleotide sequence ID" value="NZ_CP058559.1"/>
</dbReference>
<evidence type="ECO:0000256" key="7">
    <source>
        <dbReference type="HAMAP-Rule" id="MF_00108"/>
    </source>
</evidence>
<dbReference type="AlphaFoldDB" id="A0A7G9W802"/>
<reference evidence="8 9" key="1">
    <citation type="submission" date="2020-07" db="EMBL/GenBank/DDBJ databases">
        <title>Alkalicella. sp. LB2 genome.</title>
        <authorList>
            <person name="Postec A."/>
            <person name="Quemeneur M."/>
        </authorList>
    </citation>
    <scope>NUCLEOTIDE SEQUENCE [LARGE SCALE GENOMIC DNA]</scope>
    <source>
        <strain evidence="8 9">LB2</strain>
    </source>
</reference>
<evidence type="ECO:0000256" key="6">
    <source>
        <dbReference type="ARBA" id="ARBA00023229"/>
    </source>
</evidence>
<feature type="site" description="Positions MEP for the nucleophilic attack" evidence="7">
    <location>
        <position position="158"/>
    </location>
</feature>
<dbReference type="PROSITE" id="PS01295">
    <property type="entry name" value="ISPD"/>
    <property type="match status" value="1"/>
</dbReference>
<comment type="catalytic activity">
    <reaction evidence="1 7">
        <text>2-C-methyl-D-erythritol 4-phosphate + CTP + H(+) = 4-CDP-2-C-methyl-D-erythritol + diphosphate</text>
        <dbReference type="Rhea" id="RHEA:13429"/>
        <dbReference type="ChEBI" id="CHEBI:15378"/>
        <dbReference type="ChEBI" id="CHEBI:33019"/>
        <dbReference type="ChEBI" id="CHEBI:37563"/>
        <dbReference type="ChEBI" id="CHEBI:57823"/>
        <dbReference type="ChEBI" id="CHEBI:58262"/>
        <dbReference type="EC" id="2.7.7.60"/>
    </reaction>
</comment>
<dbReference type="PANTHER" id="PTHR32125">
    <property type="entry name" value="2-C-METHYL-D-ERYTHRITOL 4-PHOSPHATE CYTIDYLYLTRANSFERASE, CHLOROPLASTIC"/>
    <property type="match status" value="1"/>
</dbReference>
<dbReference type="FunFam" id="3.90.550.10:FF:000003">
    <property type="entry name" value="2-C-methyl-D-erythritol 4-phosphate cytidylyltransferase"/>
    <property type="match status" value="1"/>
</dbReference>
<dbReference type="InterPro" id="IPR018294">
    <property type="entry name" value="ISPD_synthase_CS"/>
</dbReference>
<protein>
    <recommendedName>
        <fullName evidence="7">2-C-methyl-D-erythritol 4-phosphate cytidylyltransferase</fullName>
        <ecNumber evidence="7">2.7.7.60</ecNumber>
    </recommendedName>
    <alternativeName>
        <fullName evidence="7">4-diphosphocytidyl-2C-methyl-D-erythritol synthase</fullName>
    </alternativeName>
    <alternativeName>
        <fullName evidence="7">MEP cytidylyltransferase</fullName>
        <shortName evidence="7">MCT</shortName>
    </alternativeName>
</protein>
<dbReference type="PANTHER" id="PTHR32125:SF4">
    <property type="entry name" value="2-C-METHYL-D-ERYTHRITOL 4-PHOSPHATE CYTIDYLYLTRANSFERASE, CHLOROPLASTIC"/>
    <property type="match status" value="1"/>
</dbReference>
<feature type="site" description="Transition state stabilizer" evidence="7">
    <location>
        <position position="22"/>
    </location>
</feature>
<dbReference type="Pfam" id="PF01128">
    <property type="entry name" value="IspD"/>
    <property type="match status" value="1"/>
</dbReference>
<dbReference type="SUPFAM" id="SSF53448">
    <property type="entry name" value="Nucleotide-diphospho-sugar transferases"/>
    <property type="match status" value="1"/>
</dbReference>
<name>A0A7G9W802_ALKCA</name>
<dbReference type="CDD" id="cd02516">
    <property type="entry name" value="CDP-ME_synthetase"/>
    <property type="match status" value="1"/>
</dbReference>
<evidence type="ECO:0000256" key="5">
    <source>
        <dbReference type="ARBA" id="ARBA00022695"/>
    </source>
</evidence>
<comment type="function">
    <text evidence="7">Catalyzes the formation of 4-diphosphocytidyl-2-C-methyl-D-erythritol from CTP and 2-C-methyl-D-erythritol 4-phosphate (MEP).</text>
</comment>
<evidence type="ECO:0000256" key="3">
    <source>
        <dbReference type="ARBA" id="ARBA00009789"/>
    </source>
</evidence>
<dbReference type="UniPathway" id="UPA00056">
    <property type="reaction ID" value="UER00093"/>
</dbReference>
<dbReference type="KEGG" id="acae:HYG86_08455"/>
<keyword evidence="5 7" id="KW-0548">Nucleotidyltransferase</keyword>
<dbReference type="InterPro" id="IPR034683">
    <property type="entry name" value="IspD/TarI"/>
</dbReference>
<dbReference type="EC" id="2.7.7.60" evidence="7"/>
<dbReference type="Proteomes" id="UP000516160">
    <property type="component" value="Chromosome"/>
</dbReference>
<dbReference type="Gene3D" id="3.90.550.10">
    <property type="entry name" value="Spore Coat Polysaccharide Biosynthesis Protein SpsA, Chain A"/>
    <property type="match status" value="1"/>
</dbReference>
<gene>
    <name evidence="7 8" type="primary">ispD</name>
    <name evidence="8" type="ORF">HYG86_08455</name>
</gene>
<organism evidence="8 9">
    <name type="scientific">Alkalicella caledoniensis</name>
    <dbReference type="NCBI Taxonomy" id="2731377"/>
    <lineage>
        <taxon>Bacteria</taxon>
        <taxon>Bacillati</taxon>
        <taxon>Bacillota</taxon>
        <taxon>Clostridia</taxon>
        <taxon>Eubacteriales</taxon>
        <taxon>Proteinivoracaceae</taxon>
        <taxon>Alkalicella</taxon>
    </lineage>
</organism>
<proteinExistence type="inferred from homology"/>
<feature type="site" description="Positions MEP for the nucleophilic attack" evidence="7">
    <location>
        <position position="214"/>
    </location>
</feature>
<comment type="pathway">
    <text evidence="2 7">Isoprenoid biosynthesis; isopentenyl diphosphate biosynthesis via DXP pathway; isopentenyl diphosphate from 1-deoxy-D-xylulose 5-phosphate: step 2/6.</text>
</comment>
<dbReference type="EMBL" id="CP058559">
    <property type="protein sequence ID" value="QNO14814.1"/>
    <property type="molecule type" value="Genomic_DNA"/>
</dbReference>
<sequence length="236" mass="26411">MKNIALIPAAGNGNRMGKKQKKQFLNLAGQPMLARTVLLFQNCDDIHEIILVVPKNDVSYCQEEIINKYQLDKVKKVVIGGSNRAQSVYNGIKEIKAGLEDVVLVHDAARPMLTHQLLKDLIKHLRTNPHSDGVIPVIPVKDTIKIIEAGKVVKTPLREKLFAVQTPQCFYINKLEAAFKKSIGSLEKFTDESSMMEYLGYSIETIKGEETNIKITTPQDLLLAQYILEREGLGDV</sequence>
<keyword evidence="9" id="KW-1185">Reference proteome</keyword>
<dbReference type="NCBIfam" id="TIGR00453">
    <property type="entry name" value="ispD"/>
    <property type="match status" value="1"/>
</dbReference>
<evidence type="ECO:0000256" key="1">
    <source>
        <dbReference type="ARBA" id="ARBA00001282"/>
    </source>
</evidence>
<accession>A0A7G9W802</accession>